<evidence type="ECO:0000313" key="3">
    <source>
        <dbReference type="Proteomes" id="UP000056090"/>
    </source>
</evidence>
<dbReference type="GeneID" id="78257007"/>
<sequence>MSNGLTQAELAALSSPLANDARVLYFLGLRPTANLATTATAPIDYKPLLALLNGDNKEQPYQRGRQINSLLKQLEQAGLVALPSEIDLAHSINGKSLLLPLLTVSNDSFDTLHKSHYVMSPSWKPNLALFEEMAGLIGIIDAEYNEEDVGEFIAYWLGRPNALFSEFQWTQKFAYTMKRKRVASGYEPTRKIGSQQVKVAPGIEADDNARKLVEKYATSTKKS</sequence>
<dbReference type="OrthoDB" id="5591714at2"/>
<evidence type="ECO:0000259" key="1">
    <source>
        <dbReference type="Pfam" id="PF17948"/>
    </source>
</evidence>
<proteinExistence type="predicted"/>
<reference evidence="2 3" key="1">
    <citation type="submission" date="2014-06" db="EMBL/GenBank/DDBJ databases">
        <title>Genomes of Alteromonas australica, a world apart.</title>
        <authorList>
            <person name="Gonzaga A."/>
            <person name="Lopez-Perez M."/>
            <person name="Rodriguez-Valera F."/>
        </authorList>
    </citation>
    <scope>NUCLEOTIDE SEQUENCE [LARGE SCALE GENOMIC DNA]</scope>
    <source>
        <strain evidence="2 3">H 17</strain>
    </source>
</reference>
<dbReference type="Proteomes" id="UP000056090">
    <property type="component" value="Chromosome"/>
</dbReference>
<dbReference type="Gene3D" id="1.10.8.1180">
    <property type="match status" value="1"/>
</dbReference>
<name>A0A075P170_9ALTE</name>
<dbReference type="InterPro" id="IPR040480">
    <property type="entry name" value="DnaT_DNA_bind"/>
</dbReference>
<dbReference type="AlphaFoldDB" id="A0A075P170"/>
<evidence type="ECO:0000313" key="2">
    <source>
        <dbReference type="EMBL" id="AIG00640.1"/>
    </source>
</evidence>
<organism evidence="2 3">
    <name type="scientific">Alteromonas australica</name>
    <dbReference type="NCBI Taxonomy" id="589873"/>
    <lineage>
        <taxon>Bacteria</taxon>
        <taxon>Pseudomonadati</taxon>
        <taxon>Pseudomonadota</taxon>
        <taxon>Gammaproteobacteria</taxon>
        <taxon>Alteromonadales</taxon>
        <taxon>Alteromonadaceae</taxon>
        <taxon>Alteromonas/Salinimonas group</taxon>
        <taxon>Alteromonas</taxon>
    </lineage>
</organism>
<gene>
    <name evidence="2" type="ORF">EP13_19195</name>
</gene>
<dbReference type="PATRIC" id="fig|589873.4.peg.4454"/>
<dbReference type="EMBL" id="CP008849">
    <property type="protein sequence ID" value="AIG00640.1"/>
    <property type="molecule type" value="Genomic_DNA"/>
</dbReference>
<dbReference type="eggNOG" id="ENOG5030TUM">
    <property type="taxonomic scope" value="Bacteria"/>
</dbReference>
<protein>
    <submittedName>
        <fullName evidence="2">Flavodoxin</fullName>
    </submittedName>
</protein>
<feature type="domain" description="DnaT DNA-binding" evidence="1">
    <location>
        <begin position="119"/>
        <end position="185"/>
    </location>
</feature>
<dbReference type="KEGG" id="aaus:EP12_20105"/>
<dbReference type="RefSeq" id="WP_044058605.1">
    <property type="nucleotide sequence ID" value="NZ_CAJXAX010000006.1"/>
</dbReference>
<accession>A0A075P170</accession>
<dbReference type="KEGG" id="aal:EP13_19195"/>
<dbReference type="Pfam" id="PF17948">
    <property type="entry name" value="DnaT"/>
    <property type="match status" value="1"/>
</dbReference>
<keyword evidence="3" id="KW-1185">Reference proteome</keyword>